<dbReference type="GO" id="GO:0016758">
    <property type="term" value="F:hexosyltransferase activity"/>
    <property type="evidence" value="ECO:0007669"/>
    <property type="project" value="UniProtKB-ARBA"/>
</dbReference>
<organism evidence="2 3">
    <name type="scientific">Spiribacter vilamensis</name>
    <dbReference type="NCBI Taxonomy" id="531306"/>
    <lineage>
        <taxon>Bacteria</taxon>
        <taxon>Pseudomonadati</taxon>
        <taxon>Pseudomonadota</taxon>
        <taxon>Gammaproteobacteria</taxon>
        <taxon>Chromatiales</taxon>
        <taxon>Ectothiorhodospiraceae</taxon>
        <taxon>Spiribacter</taxon>
    </lineage>
</organism>
<keyword evidence="2" id="KW-0808">Transferase</keyword>
<gene>
    <name evidence="2" type="ORF">EV698_1380</name>
</gene>
<dbReference type="InterPro" id="IPR029044">
    <property type="entry name" value="Nucleotide-diphossugar_trans"/>
</dbReference>
<evidence type="ECO:0000313" key="2">
    <source>
        <dbReference type="EMBL" id="RZU99101.1"/>
    </source>
</evidence>
<dbReference type="Gene3D" id="3.90.550.10">
    <property type="entry name" value="Spore Coat Polysaccharide Biosynthesis Protein SpsA, Chain A"/>
    <property type="match status" value="1"/>
</dbReference>
<accession>A0A4Q8D148</accession>
<name>A0A4Q8D148_9GAMM</name>
<evidence type="ECO:0000313" key="3">
    <source>
        <dbReference type="Proteomes" id="UP000292298"/>
    </source>
</evidence>
<dbReference type="SUPFAM" id="SSF53448">
    <property type="entry name" value="Nucleotide-diphospho-sugar transferases"/>
    <property type="match status" value="1"/>
</dbReference>
<protein>
    <submittedName>
        <fullName evidence="2">Glycosyl transferase family 2</fullName>
    </submittedName>
</protein>
<dbReference type="PANTHER" id="PTHR22916">
    <property type="entry name" value="GLYCOSYLTRANSFERASE"/>
    <property type="match status" value="1"/>
</dbReference>
<dbReference type="Proteomes" id="UP000292298">
    <property type="component" value="Unassembled WGS sequence"/>
</dbReference>
<sequence length="332" mass="36989">MTELKENNDRPLVTFALFAFNQEQYIREAVEGAFSQTYEPLEIILSDDCSTDRTFEIMQEMAEGYKGPHRVIALKNDPNLGIGPHVSSIVAQANGEYVAFAAGDDISKPDRVQYAMSILIPFSEKDGESRKYSFLSSLTLIDHSGDVFAHRSAPPTSSLSKKSSLPSNMRLFGLKDLLSGSLHTSGPSRVIPKDLHMVFGGVREDCFTEDIVYYFRSVLAGRVVFSSKSTVLYRKHDANVSAPEAFYARPFDGVAAQLRTDLKVAIDKGLLSSIEAKKAANWIDNKVAFRSFYRAKTNGSRPDFSDFISIIKSSHLSARRKFGILREYIGLR</sequence>
<evidence type="ECO:0000259" key="1">
    <source>
        <dbReference type="Pfam" id="PF00535"/>
    </source>
</evidence>
<feature type="domain" description="Glycosyltransferase 2-like" evidence="1">
    <location>
        <begin position="19"/>
        <end position="114"/>
    </location>
</feature>
<comment type="caution">
    <text evidence="2">The sequence shown here is derived from an EMBL/GenBank/DDBJ whole genome shotgun (WGS) entry which is preliminary data.</text>
</comment>
<dbReference type="RefSeq" id="WP_130503359.1">
    <property type="nucleotide sequence ID" value="NZ_SHLI01000001.1"/>
</dbReference>
<proteinExistence type="predicted"/>
<dbReference type="AlphaFoldDB" id="A0A4Q8D148"/>
<keyword evidence="3" id="KW-1185">Reference proteome</keyword>
<dbReference type="PANTHER" id="PTHR22916:SF3">
    <property type="entry name" value="UDP-GLCNAC:BETAGAL BETA-1,3-N-ACETYLGLUCOSAMINYLTRANSFERASE-LIKE PROTEIN 1"/>
    <property type="match status" value="1"/>
</dbReference>
<dbReference type="Pfam" id="PF00535">
    <property type="entry name" value="Glycos_transf_2"/>
    <property type="match status" value="1"/>
</dbReference>
<dbReference type="InterPro" id="IPR001173">
    <property type="entry name" value="Glyco_trans_2-like"/>
</dbReference>
<dbReference type="OrthoDB" id="653189at2"/>
<reference evidence="2 3" key="1">
    <citation type="submission" date="2019-02" db="EMBL/GenBank/DDBJ databases">
        <title>Genomic Encyclopedia of Type Strains, Phase IV (KMG-IV): sequencing the most valuable type-strain genomes for metagenomic binning, comparative biology and taxonomic classification.</title>
        <authorList>
            <person name="Goeker M."/>
        </authorList>
    </citation>
    <scope>NUCLEOTIDE SEQUENCE [LARGE SCALE GENOMIC DNA]</scope>
    <source>
        <strain evidence="2 3">DSM 21056</strain>
    </source>
</reference>
<dbReference type="EMBL" id="SHLI01000001">
    <property type="protein sequence ID" value="RZU99101.1"/>
    <property type="molecule type" value="Genomic_DNA"/>
</dbReference>